<dbReference type="Gene3D" id="1.20.920.20">
    <property type="match status" value="1"/>
</dbReference>
<keyword evidence="9" id="KW-0970">Cilium biogenesis/degradation</keyword>
<dbReference type="Pfam" id="PF18199">
    <property type="entry name" value="Dynein_C"/>
    <property type="match status" value="1"/>
</dbReference>
<sequence length="4293" mass="491999">MAGDSRKEFILTSVVNHFNVQPKDNDVLYQSESLNNFLDDESTTILSCYVKSNTKQILFNNSVDRVPSEVLIFFKLRLEVITPDNLHNNICISSIIDSPFNTFYHVIKSLYAPVFLEDTNWNQLMDPQLQKLLAELIAGLKSSLRKQNLSSGDKKDADLDEDNFGGIITPEDEFQFWNDVSVSSHSPEDCKRAKYFQELFQPISKDYGNGLDCLEMQNVLELIEATQDILDDVWKQTEFEPVYPEKRMRHLMEVIASSIARYVKKRLADEDIWYGCYSKVCQILQSGINICESWINICESFTVHLWKRYVQHPWSGSKFVPADLSQLAERINEVLTLRSIHEQLTHLLTSQEQQELNMSQVFRSFTGLNPILYNPFTKPLWDAAVVQFNRVLSPIEQKVASVLKRHIQDVEGNLQQLLWEFHHYKELIKRPAISKEMLSQRETLLAQLTRSIKQINEDFSARTNTVDKPNVPRGKNLPNIVNVIIYVRQLEARVEDSINMTNAVLNDLSNYEAFKRNANETLNDLKSWRKDHFEDWSSQMSDMINSRSQPLSLSINSCIMELKSDKLKVNYDERLVTLLREVRMLSALGFTIPRNIQETAKTAKKFYRHGIVLEQVAHFYNTIDQQMIMSQKPMMITSARAFEALIAKPKENTKGHHGITKVTWDNPEELESYIKRLQEAAKKLTSENRMLRQYHKNICEKVQQLMHLDLLRKHQQWKDCYMDIKHVLTAVSNQGYSFELMVGWRRHWDYQLYKSLEHQYQSGLEALNTNIAEIKVELVFRHQKLQFSPSFEQTKQRYSREMKKFLSIPYNFQGVSDKNRTMIFRTIVDRNVRGFVTCYRNMDTLFKQLKSVYEQFKDWVALGTIDINELADQCLVDITDWERNIKALKIRSRNADKLPNQVKVGCITVNTSPVKIVIDELIQQLFDALVNCLQRKISLDVKHIDTFLTEAIEKLSTQPNTLEEITAANACHVEYAEKKKEIKDLFEKAQAKNKLLRSFAGQELDNVMKLASHWDSFELVLDSHNSMITKRMDVMRNNLESDVASFHTAVQKFADRWEQAEQNLSFDGDISQCDQDLEIVKEKLEDFNKLCETGESLKQACDKFHLPPPDSNQITELRDKLAGFEGIVIVYNDYKNELEDLTKEEWISFGKKLHSFEEFINKWFEKLQTLTVNTLIARLVNDIDRYRNVLPILKWVRGDQFTASHWVEINSLLQLPPNTKPEKLTFGMILGSSESIIKNVDTLKELNRRAQGEIIIRDAMREIEMWGVGAAFSLTDYEDTNKQTVKLIKGWKDIFNEVGDQQCLLQSLKDSPYFKNFLDKATIWEKRLASLDEYLQNLYQIQHKWVYLEPIFGRGALPKEQNRFKRVDSDFRAIMTDIQRDRRYVSLANRVGLCDQLKTMVDQLQRCQKALNEFLEEKRSSFPRFYFIGDEDLLEILGQSTKPDVIQTHLKKLFAGIHTVKFNDDCSQILAMRSLHGEVVPLRQQVLITTDVELWMNSLATEMKETLKDLLKECLQESQTGQPDPNNFPSQILCLVGQIQFTQQCENAIKQNNLNGYLHDVKHKLDVLTRKNVKCEDILELKLKALILDMVHGIDVIQQLMAANVTSVTDWHWQKQLRYYTKNTNLCIIKMVDAEFNYTFEYQGNIQKLVHTPLTDKCYLTLTQGMHMGLGGNPYGPAGTGKTESVKALGGLFGRQVLVFNCDESLDVKSMGRIFIGLVKCGAWGCFDEFNRLEPPVLSAVSMQIQVIQDAIKNKSKHMELLGKNIEIDHNSGIFITMNPAGKGYGGRQKLPDNLKQLFRPVAMSKPDNEQIAEVILFSDGFKEAKMIGRKLVTIFNLSKQLLTPQQHYDWGLRAMKTVLRGCASLLQKARDEDVTIDETVESMLVVQALRFNTLSKLTFSDSSVFDSLVQDIFPGVSFKDIQFENVAQAFREVCEEQNLTIDESQVKKALELYEQLKQRMGIVIVGPSGSGKSTLWSVLRQALAKIGQTVKQYTMNPKAMPRTQLLGHIDMDTREWTDGVLTNSARQVVKEPLDIHSWIICDGDIDPEWIESLNSVLDDNRLLTMPSGERIQFGPNVNFIFETHDLVNASPATISRMGMIFLSDENINMKGLVQSWLQSQDELQQLKLNTWIDDYFYSALDWVIRQNDLVVETSLVGILKNGLSHLGQAKSKAHFAVCLIRGLGANLNPKSRAALAQEVFSVIGETPPDSQHILDTYYDEETGRLKTYSLQDGLRDEHLDLNSLEQGSQLPIIKTVHVQRNLDYFSLWLQDKHYQPFILVGPEGCGKSLLLHHCFEQLRSVSVATVHCNAQTTPLHILQKLDQMCLIVSTNTGRRYRPKEGERLILYLKGINLPRHDKWQTCQLIAFLRQIFTFGGFYNSSLEWVGLESVQIVASMNAGTSLGRHKLSTRFTSIVRICSISYPDHEQLKSVYMAYLSSILHQRLPSHPIWSNPSKIHSLAGSMVQLYEQLQAQFSVDDYSHYLFTPCDLTQWILNLLRYDLRDTASSNSSEHILEIWAYEASRLFRDRIVGPESRSRFDQILMSIIQADWSADVLDKLQSFYHVTWGSRSTNSSTTSQKMNGKPLGRLSRDDLKSVIEKGLRAFCYENKIDDMLIFKEVIDHIARVDRVLTMAGGSLLMAGSSGVGRRSAVRLVAFMHQMHVFSPKVSRSYSIKQFKLDLKGLFQLSGIEDQHVLLLIEDHTIFDSAMLELVNSLLSAGEIPGLYTPEELGPLLQPLKDTASESGFTGSLFSFFVSRVKRNLHVALIMDFKNQTFAINCESNPALYKYCAVQWMDSWSRDSMVRIPEMLLAEKSKEANKDTQRSQRHSHSGKDHPFKAFLQIHEACHELSATPRRYIAFLNTYLSVYQQKKEKVAQQIQHLQAGVSKLNEAKELVAELKAKAATQSQLLVEKQSQADAALKEITKSMVDAGDQKNEMVILKQKATQENQNLESRKKKIDAELAEIEPLVNEAKKAVGSIQSEALSEIRSLRAPPNTIRCILEAVLCIMGIYDTSWVSMKSFLGKRGVEKDIQSFNARRITPDIRNVVEELLRKNKDAFEAKNARRASVAVESLAVWVKANLKFSYVLQKIEPLEAEQAQLQRNLDDVEDSIVQLSSKLDSVDSKVAELKGNFELLTREALELKHKLEKENETIQAAETLVTKLEGEHQRWNEQISELKTESKELPKHALLSAACITYLPSTPEDIRQKMLKEWLDMVGLQQFSLRRFLSTESEQLQWKSEGLPSDDLTMENALMILKTSLPAFLVDPSSRATEWLKSHLKNHQVEVINQQDSNFQTSLELAVRFGKTLIIQEIEAIEPLLYPLLRKDLISQGPRCVVQIGEKIVHYNEAFKVYLATRNSSLQIPPDARSIMTEVNFTTTAAGLTSQLLAQTIQHEKPQLEVRKTQLLQQEEELKIQLAKLEESLLEELANAKGNILENKELLASLNKMKASSNTVTDSLQESVQLQTALDQERNTYLPLAENGSRLYFVIKDLVKINNMYCFSLSSFLRLFQRTLQAIYDESTNNTESRIKLLQKHLLHLVYKSVCRSLFKADQLMFALHLAHRWRPDQFKDNEWELLSGTYVSDFKISAQALEQELPSWIEDRECAMPVAILKYNFSELYGKLNFQDSNLWTPFLHSRCCEQEFPKAVENNLSKFQRLLVIHAVRPDRLQTAMTQFACWVLGLTDLAPPTFNLKKLFADETVATEPILIIISPGADPSHDLQELAAQTIGSDRYYQVAMGQGQANVALELLRQAAHDGDWLCLKNLHLVTSWLPVLEKEINSLKPNNGFRLWLTTEVHPHFPSVLLQSSLKITYESPPGLKKSLQRTYEAWSSEYLRQGSENRANALFALAWFHAVVQERRTYIPQGWTKFYEFNSSDLRAGADIIDRLFRQSGHNIQWQWIHGLFEQAIYGGRVDNTFDIRVLVSYLKTFFDNRVLGEHVSDRRIGNLQLPNSCQYRDYISLIDKLPDYNQPSLFGLPENIERSSQKTISNNVIGQLRILMRSDIKGSKFDKEVWSSELGPILKLWKKLNQGQQLIHMKVTPPKQKDGNTSPLLAFIQLEKYNAIKLIQFVHLSLASLSKVIRGSTLLTASVQQLAEALLNQETPIKWLDLWDGPENPVNFLRGLVSRTSAVLQWVEMAENNTILDQQLDLSNLFHPGTFLDAFRQQTARAVKCSMDNLRFVCNWQNPSAGAYVTMRIGGLLLEGCIFDGRNLSDNQPESPTVCALPPCYISWIPKNVPDKSNTAEYISLPLYYSSQRDRVVTYLDLPCTSSDPNHWLQCGAAVFLSSNT</sequence>
<evidence type="ECO:0000256" key="12">
    <source>
        <dbReference type="ARBA" id="ARBA00023054"/>
    </source>
</evidence>
<name>A0A6P7TCH3_9MOLL</name>
<dbReference type="Pfam" id="PF12777">
    <property type="entry name" value="MT"/>
    <property type="match status" value="1"/>
</dbReference>
<dbReference type="GO" id="GO:0008569">
    <property type="term" value="F:minus-end-directed microtubule motor activity"/>
    <property type="evidence" value="ECO:0007669"/>
    <property type="project" value="InterPro"/>
</dbReference>
<dbReference type="InterPro" id="IPR042219">
    <property type="entry name" value="AAA_lid_11_sf"/>
</dbReference>
<evidence type="ECO:0000256" key="5">
    <source>
        <dbReference type="ARBA" id="ARBA00022475"/>
    </source>
</evidence>
<dbReference type="InterPro" id="IPR043157">
    <property type="entry name" value="Dynein_AAA1S"/>
</dbReference>
<evidence type="ECO:0000259" key="25">
    <source>
        <dbReference type="SMART" id="SM00382"/>
    </source>
</evidence>
<dbReference type="RefSeq" id="XP_029647762.1">
    <property type="nucleotide sequence ID" value="XM_029791902.2"/>
</dbReference>
<evidence type="ECO:0000256" key="3">
    <source>
        <dbReference type="ARBA" id="ARBA00008887"/>
    </source>
</evidence>
<dbReference type="Gene3D" id="3.40.50.300">
    <property type="entry name" value="P-loop containing nucleotide triphosphate hydrolases"/>
    <property type="match status" value="5"/>
</dbReference>
<evidence type="ECO:0000256" key="17">
    <source>
        <dbReference type="ARBA" id="ARBA00023273"/>
    </source>
</evidence>
<dbReference type="InterPro" id="IPR024743">
    <property type="entry name" value="Dynein_HC_stalk"/>
</dbReference>
<keyword evidence="8" id="KW-0547">Nucleotide-binding</keyword>
<dbReference type="RefSeq" id="XP_036366633.1">
    <property type="nucleotide sequence ID" value="XM_036510740.1"/>
</dbReference>
<evidence type="ECO:0000256" key="22">
    <source>
        <dbReference type="ARBA" id="ARBA00083782"/>
    </source>
</evidence>
<gene>
    <name evidence="27 28" type="primary">LOC115221696</name>
</gene>
<evidence type="ECO:0000256" key="19">
    <source>
        <dbReference type="ARBA" id="ARBA00064100"/>
    </source>
</evidence>
<feature type="coiled-coil region" evidence="23">
    <location>
        <begin position="3091"/>
        <end position="3181"/>
    </location>
</feature>
<dbReference type="GO" id="GO:0045505">
    <property type="term" value="F:dynein intermediate chain binding"/>
    <property type="evidence" value="ECO:0007669"/>
    <property type="project" value="InterPro"/>
</dbReference>
<dbReference type="Gene3D" id="1.20.58.1120">
    <property type="match status" value="1"/>
</dbReference>
<evidence type="ECO:0000256" key="6">
    <source>
        <dbReference type="ARBA" id="ARBA00022490"/>
    </source>
</evidence>
<evidence type="ECO:0000256" key="10">
    <source>
        <dbReference type="ARBA" id="ARBA00022840"/>
    </source>
</evidence>
<keyword evidence="26" id="KW-1185">Reference proteome</keyword>
<dbReference type="GO" id="GO:0005524">
    <property type="term" value="F:ATP binding"/>
    <property type="evidence" value="ECO:0007669"/>
    <property type="project" value="UniProtKB-KW"/>
</dbReference>
<dbReference type="FunFam" id="3.40.50.300:FF:000598">
    <property type="entry name" value="Dynein cytoplasmic 2 heavy chain 1"/>
    <property type="match status" value="1"/>
</dbReference>
<keyword evidence="10" id="KW-0067">ATP-binding</keyword>
<dbReference type="Pfam" id="PF12780">
    <property type="entry name" value="AAA_8"/>
    <property type="match status" value="1"/>
</dbReference>
<dbReference type="GO" id="GO:0005874">
    <property type="term" value="C:microtubule"/>
    <property type="evidence" value="ECO:0007669"/>
    <property type="project" value="UniProtKB-KW"/>
</dbReference>
<dbReference type="Gene3D" id="3.20.180.20">
    <property type="entry name" value="Dynein heavy chain, N-terminal domain 2"/>
    <property type="match status" value="1"/>
</dbReference>
<dbReference type="GO" id="GO:0030030">
    <property type="term" value="P:cell projection organization"/>
    <property type="evidence" value="ECO:0007669"/>
    <property type="project" value="UniProtKB-KW"/>
</dbReference>
<keyword evidence="14" id="KW-0472">Membrane</keyword>
<dbReference type="InterPro" id="IPR035706">
    <property type="entry name" value="AAA_9"/>
</dbReference>
<dbReference type="Pfam" id="PF18198">
    <property type="entry name" value="AAA_lid_11"/>
    <property type="match status" value="1"/>
</dbReference>
<feature type="coiled-coil region" evidence="23">
    <location>
        <begin position="3404"/>
        <end position="3431"/>
    </location>
</feature>
<dbReference type="Pfam" id="PF12775">
    <property type="entry name" value="AAA_7"/>
    <property type="match status" value="1"/>
</dbReference>
<keyword evidence="6" id="KW-0963">Cytoplasm</keyword>
<feature type="coiled-coil region" evidence="23">
    <location>
        <begin position="670"/>
        <end position="697"/>
    </location>
</feature>
<evidence type="ECO:0000256" key="23">
    <source>
        <dbReference type="SAM" id="Coils"/>
    </source>
</evidence>
<dbReference type="SUPFAM" id="SSF48350">
    <property type="entry name" value="GTPase activation domain, GAP"/>
    <property type="match status" value="1"/>
</dbReference>
<dbReference type="FunFam" id="3.10.490.20:FF:000007">
    <property type="entry name" value="Dynein cytoplasmic 2 heavy chain 1"/>
    <property type="match status" value="1"/>
</dbReference>
<dbReference type="InterPro" id="IPR042228">
    <property type="entry name" value="Dynein_linker_3"/>
</dbReference>
<dbReference type="InterPro" id="IPR024317">
    <property type="entry name" value="Dynein_heavy_chain_D4_dom"/>
</dbReference>
<dbReference type="InterPro" id="IPR035699">
    <property type="entry name" value="AAA_6"/>
</dbReference>
<dbReference type="PANTHER" id="PTHR45703:SF22">
    <property type="entry name" value="DYNEIN CYTOPLASMIC 2 HEAVY CHAIN 1"/>
    <property type="match status" value="1"/>
</dbReference>
<dbReference type="FunFam" id="1.20.140.100:FF:000005">
    <property type="entry name" value="cytoplasmic dynein 2 heavy chain 1"/>
    <property type="match status" value="1"/>
</dbReference>
<keyword evidence="17" id="KW-0966">Cell projection</keyword>
<feature type="coiled-coil region" evidence="23">
    <location>
        <begin position="2935"/>
        <end position="2962"/>
    </location>
</feature>
<keyword evidence="15" id="KW-0505">Motor protein</keyword>
<dbReference type="InterPro" id="IPR004273">
    <property type="entry name" value="Dynein_heavy_D6_P-loop"/>
</dbReference>
<dbReference type="Gene3D" id="6.10.140.1060">
    <property type="match status" value="1"/>
</dbReference>
<evidence type="ECO:0000256" key="1">
    <source>
        <dbReference type="ARBA" id="ARBA00004202"/>
    </source>
</evidence>
<dbReference type="PANTHER" id="PTHR45703">
    <property type="entry name" value="DYNEIN HEAVY CHAIN"/>
    <property type="match status" value="1"/>
</dbReference>
<evidence type="ECO:0000256" key="14">
    <source>
        <dbReference type="ARBA" id="ARBA00023136"/>
    </source>
</evidence>
<protein>
    <recommendedName>
        <fullName evidence="18">Cytoplasmic dynein 2 heavy chain 1</fullName>
    </recommendedName>
    <alternativeName>
        <fullName evidence="20">Cytoplasmic dynein 2 heavy chain</fullName>
    </alternativeName>
    <alternativeName>
        <fullName evidence="21">Dynein cytoplasmic heavy chain 2</fullName>
    </alternativeName>
    <alternativeName>
        <fullName evidence="22">Dynein heavy chain isotype 1B</fullName>
    </alternativeName>
</protein>
<dbReference type="InterPro" id="IPR008936">
    <property type="entry name" value="Rho_GTPase_activation_prot"/>
</dbReference>
<evidence type="ECO:0000313" key="28">
    <source>
        <dbReference type="RefSeq" id="XP_036366633.1"/>
    </source>
</evidence>
<keyword evidence="12 23" id="KW-0175">Coiled coil</keyword>
<evidence type="ECO:0000256" key="18">
    <source>
        <dbReference type="ARBA" id="ARBA00023902"/>
    </source>
</evidence>
<dbReference type="Pfam" id="PF08385">
    <property type="entry name" value="DHC_N1"/>
    <property type="match status" value="1"/>
</dbReference>
<dbReference type="Gene3D" id="1.10.8.710">
    <property type="match status" value="1"/>
</dbReference>
<evidence type="ECO:0000256" key="11">
    <source>
        <dbReference type="ARBA" id="ARBA00023017"/>
    </source>
</evidence>
<comment type="subcellular location">
    <subcellularLocation>
        <location evidence="1">Cell membrane</location>
        <topology evidence="1">Peripheral membrane protein</topology>
    </subcellularLocation>
    <subcellularLocation>
        <location evidence="2">Cytoplasm</location>
        <location evidence="2">Cytoskeleton</location>
        <location evidence="2">Cilium axoneme</location>
    </subcellularLocation>
</comment>
<feature type="coiled-coil region" evidence="23">
    <location>
        <begin position="2872"/>
        <end position="2909"/>
    </location>
</feature>
<dbReference type="GO" id="GO:0051959">
    <property type="term" value="F:dynein light intermediate chain binding"/>
    <property type="evidence" value="ECO:0007669"/>
    <property type="project" value="InterPro"/>
</dbReference>
<dbReference type="Pfam" id="PF03028">
    <property type="entry name" value="Dynein_heavy"/>
    <property type="match status" value="1"/>
</dbReference>
<dbReference type="FunFam" id="1.10.8.710:FF:000006">
    <property type="entry name" value="cytoplasmic dynein 2 heavy chain 1"/>
    <property type="match status" value="1"/>
</dbReference>
<dbReference type="Pfam" id="PF21264">
    <property type="entry name" value="DYNC2H1_AAA_dom"/>
    <property type="match status" value="1"/>
</dbReference>
<dbReference type="SMART" id="SM00382">
    <property type="entry name" value="AAA"/>
    <property type="match status" value="3"/>
</dbReference>
<evidence type="ECO:0000313" key="26">
    <source>
        <dbReference type="Proteomes" id="UP000515154"/>
    </source>
</evidence>
<dbReference type="Gene3D" id="1.20.920.30">
    <property type="match status" value="1"/>
</dbReference>
<dbReference type="InterPro" id="IPR013594">
    <property type="entry name" value="Dynein_heavy_tail"/>
</dbReference>
<comment type="subunit">
    <text evidence="19">The cytoplasmic dynein complex 2 is probably composed by a heavy chain DYNC2H1 homodimer and a number of DYNC2LI1 light intermediate chains.</text>
</comment>
<keyword evidence="7" id="KW-0493">Microtubule</keyword>
<dbReference type="InterPro" id="IPR043160">
    <property type="entry name" value="Dynein_C_barrel"/>
</dbReference>
<organism evidence="26 27">
    <name type="scientific">Octopus sinensis</name>
    <name type="common">East Asian common octopus</name>
    <dbReference type="NCBI Taxonomy" id="2607531"/>
    <lineage>
        <taxon>Eukaryota</taxon>
        <taxon>Metazoa</taxon>
        <taxon>Spiralia</taxon>
        <taxon>Lophotrochozoa</taxon>
        <taxon>Mollusca</taxon>
        <taxon>Cephalopoda</taxon>
        <taxon>Coleoidea</taxon>
        <taxon>Octopodiformes</taxon>
        <taxon>Octopoda</taxon>
        <taxon>Incirrata</taxon>
        <taxon>Octopodidae</taxon>
        <taxon>Octopus</taxon>
    </lineage>
</organism>
<feature type="region of interest" description="Disordered" evidence="24">
    <location>
        <begin position="2815"/>
        <end position="2834"/>
    </location>
</feature>
<evidence type="ECO:0000256" key="15">
    <source>
        <dbReference type="ARBA" id="ARBA00023175"/>
    </source>
</evidence>
<evidence type="ECO:0000256" key="13">
    <source>
        <dbReference type="ARBA" id="ARBA00023069"/>
    </source>
</evidence>
<evidence type="ECO:0000256" key="2">
    <source>
        <dbReference type="ARBA" id="ARBA00004430"/>
    </source>
</evidence>
<dbReference type="Pfam" id="PF22597">
    <property type="entry name" value="DYN_lid"/>
    <property type="match status" value="1"/>
</dbReference>
<keyword evidence="5" id="KW-1003">Cell membrane</keyword>
<dbReference type="InterPro" id="IPR041658">
    <property type="entry name" value="AAA_lid_11"/>
</dbReference>
<dbReference type="InterPro" id="IPR003593">
    <property type="entry name" value="AAA+_ATPase"/>
</dbReference>
<reference evidence="27 28" key="1">
    <citation type="submission" date="2025-08" db="UniProtKB">
        <authorList>
            <consortium name="RefSeq"/>
        </authorList>
    </citation>
    <scope>IDENTIFICATION</scope>
</reference>
<dbReference type="Gene3D" id="1.20.1270.280">
    <property type="match status" value="1"/>
</dbReference>
<dbReference type="InterPro" id="IPR042222">
    <property type="entry name" value="Dynein_2_N"/>
</dbReference>
<dbReference type="InterPro" id="IPR026983">
    <property type="entry name" value="DHC"/>
</dbReference>
<dbReference type="KEGG" id="osn:115221696"/>
<dbReference type="Gene3D" id="1.10.8.1220">
    <property type="match status" value="1"/>
</dbReference>
<keyword evidence="11" id="KW-0243">Dynein</keyword>
<dbReference type="FunFam" id="3.40.50.300:FF:000706">
    <property type="entry name" value="Cytoplasmic dynein 2 heavy chain 1"/>
    <property type="match status" value="1"/>
</dbReference>
<dbReference type="Pfam" id="PF08393">
    <property type="entry name" value="DHC_N2"/>
    <property type="match status" value="1"/>
</dbReference>
<dbReference type="FunFam" id="1.20.920.30:FF:000006">
    <property type="entry name" value="Cytoplasmic dynein 2 heavy chain 1"/>
    <property type="match status" value="1"/>
</dbReference>
<evidence type="ECO:0000256" key="20">
    <source>
        <dbReference type="ARBA" id="ARBA00078768"/>
    </source>
</evidence>
<dbReference type="Proteomes" id="UP000515154">
    <property type="component" value="Linkage group LG18"/>
</dbReference>
<keyword evidence="16" id="KW-0206">Cytoskeleton</keyword>
<dbReference type="Gene3D" id="3.10.490.20">
    <property type="match status" value="1"/>
</dbReference>
<feature type="compositionally biased region" description="Basic and acidic residues" evidence="24">
    <location>
        <begin position="2815"/>
        <end position="2824"/>
    </location>
</feature>
<dbReference type="GO" id="GO:0007018">
    <property type="term" value="P:microtubule-based movement"/>
    <property type="evidence" value="ECO:0007669"/>
    <property type="project" value="InterPro"/>
</dbReference>
<dbReference type="GO" id="GO:0005930">
    <property type="term" value="C:axoneme"/>
    <property type="evidence" value="ECO:0007669"/>
    <property type="project" value="UniProtKB-SubCell"/>
</dbReference>
<evidence type="ECO:0000256" key="24">
    <source>
        <dbReference type="SAM" id="MobiDB-lite"/>
    </source>
</evidence>
<dbReference type="Pfam" id="PF12774">
    <property type="entry name" value="AAA_6"/>
    <property type="match status" value="1"/>
</dbReference>
<dbReference type="FunFam" id="1.20.920.20:FF:000002">
    <property type="entry name" value="Cytoplasmic dynein 1 heavy chain"/>
    <property type="match status" value="1"/>
</dbReference>
<comment type="similarity">
    <text evidence="3">Belongs to the dynein heavy chain family.</text>
</comment>
<dbReference type="InterPro" id="IPR054354">
    <property type="entry name" value="DYNC2H1-like_lid"/>
</dbReference>
<evidence type="ECO:0000256" key="8">
    <source>
        <dbReference type="ARBA" id="ARBA00022741"/>
    </source>
</evidence>
<evidence type="ECO:0000256" key="16">
    <source>
        <dbReference type="ARBA" id="ARBA00023212"/>
    </source>
</evidence>
<dbReference type="FunFam" id="1.10.8.1220:FF:000003">
    <property type="entry name" value="Dynein cytoplasmic 2 heavy chain 1"/>
    <property type="match status" value="1"/>
</dbReference>
<dbReference type="FunFam" id="3.40.50.300:FF:001810">
    <property type="entry name" value="Cytoplasmic dynein 2 heavy chain 1"/>
    <property type="match status" value="1"/>
</dbReference>
<dbReference type="GO" id="GO:0030286">
    <property type="term" value="C:dynein complex"/>
    <property type="evidence" value="ECO:0007669"/>
    <property type="project" value="UniProtKB-KW"/>
</dbReference>
<dbReference type="FunFam" id="1.20.1270.280:FF:000006">
    <property type="entry name" value="Dynein cytoplasmic 2 heavy chain 1"/>
    <property type="match status" value="1"/>
</dbReference>
<feature type="domain" description="AAA+ ATPase" evidence="25">
    <location>
        <begin position="2274"/>
        <end position="2422"/>
    </location>
</feature>
<dbReference type="FunFam" id="3.40.50.300:FF:000710">
    <property type="entry name" value="Cytoplasmic dynein 2 heavy chain 1"/>
    <property type="match status" value="1"/>
</dbReference>
<dbReference type="FunFam" id="3.20.180.20:FF:000002">
    <property type="entry name" value="Cytoplasmic dynein heavy chain 1"/>
    <property type="match status" value="1"/>
</dbReference>
<feature type="domain" description="AAA+ ATPase" evidence="25">
    <location>
        <begin position="1959"/>
        <end position="2114"/>
    </location>
</feature>
<dbReference type="Pfam" id="PF12781">
    <property type="entry name" value="AAA_9"/>
    <property type="match status" value="1"/>
</dbReference>
<evidence type="ECO:0000313" key="27">
    <source>
        <dbReference type="RefSeq" id="XP_029647762.1"/>
    </source>
</evidence>
<dbReference type="InterPro" id="IPR027417">
    <property type="entry name" value="P-loop_NTPase"/>
</dbReference>
<dbReference type="Gene3D" id="1.10.8.720">
    <property type="entry name" value="Region D6 of dynein motor"/>
    <property type="match status" value="1"/>
</dbReference>
<dbReference type="Gene3D" id="1.20.140.100">
    <property type="entry name" value="Dynein heavy chain, N-terminal domain 2"/>
    <property type="match status" value="1"/>
</dbReference>
<accession>A0A6P7TCH3</accession>
<evidence type="ECO:0000256" key="9">
    <source>
        <dbReference type="ARBA" id="ARBA00022794"/>
    </source>
</evidence>
<evidence type="ECO:0000256" key="7">
    <source>
        <dbReference type="ARBA" id="ARBA00022701"/>
    </source>
</evidence>
<dbReference type="FunFam" id="3.40.50.300:FF:000071">
    <property type="entry name" value="Cytoplasmic dynein heavy chain 1"/>
    <property type="match status" value="1"/>
</dbReference>
<dbReference type="SUPFAM" id="SSF52540">
    <property type="entry name" value="P-loop containing nucleoside triphosphate hydrolases"/>
    <property type="match status" value="4"/>
</dbReference>
<proteinExistence type="inferred from homology"/>
<dbReference type="GO" id="GO:0005886">
    <property type="term" value="C:plasma membrane"/>
    <property type="evidence" value="ECO:0007669"/>
    <property type="project" value="UniProtKB-SubCell"/>
</dbReference>
<evidence type="ECO:0000256" key="4">
    <source>
        <dbReference type="ARBA" id="ARBA00022473"/>
    </source>
</evidence>
<keyword evidence="13" id="KW-0969">Cilium</keyword>
<dbReference type="InterPro" id="IPR013602">
    <property type="entry name" value="Dynein_heavy_linker"/>
</dbReference>
<keyword evidence="4" id="KW-0217">Developmental protein</keyword>
<dbReference type="InterPro" id="IPR041228">
    <property type="entry name" value="Dynein_C"/>
</dbReference>
<dbReference type="InterPro" id="IPR049400">
    <property type="entry name" value="DYNC2H1_AAA_dom"/>
</dbReference>
<feature type="domain" description="AAA+ ATPase" evidence="25">
    <location>
        <begin position="1671"/>
        <end position="1817"/>
    </location>
</feature>
<dbReference type="FunFam" id="1.10.8.720:FF:000006">
    <property type="entry name" value="cytoplasmic dynein 2 heavy chain 1"/>
    <property type="match status" value="1"/>
</dbReference>
<evidence type="ECO:0000256" key="21">
    <source>
        <dbReference type="ARBA" id="ARBA00083259"/>
    </source>
</evidence>